<dbReference type="Gene3D" id="3.60.40.10">
    <property type="entry name" value="PPM-type phosphatase domain"/>
    <property type="match status" value="1"/>
</dbReference>
<feature type="compositionally biased region" description="Gly residues" evidence="1">
    <location>
        <begin position="544"/>
        <end position="553"/>
    </location>
</feature>
<dbReference type="InterPro" id="IPR001932">
    <property type="entry name" value="PPM-type_phosphatase-like_dom"/>
</dbReference>
<dbReference type="SMART" id="SM00331">
    <property type="entry name" value="PP2C_SIG"/>
    <property type="match status" value="1"/>
</dbReference>
<dbReference type="SUPFAM" id="SSF81606">
    <property type="entry name" value="PP2C-like"/>
    <property type="match status" value="1"/>
</dbReference>
<evidence type="ECO:0000256" key="1">
    <source>
        <dbReference type="SAM" id="MobiDB-lite"/>
    </source>
</evidence>
<dbReference type="PhylomeDB" id="A0A0G4GDU0"/>
<feature type="compositionally biased region" description="Low complexity" evidence="1">
    <location>
        <begin position="207"/>
        <end position="227"/>
    </location>
</feature>
<feature type="compositionally biased region" description="Pro residues" evidence="1">
    <location>
        <begin position="513"/>
        <end position="541"/>
    </location>
</feature>
<dbReference type="InterPro" id="IPR032640">
    <property type="entry name" value="AMPK1_CBM"/>
</dbReference>
<accession>A0A0G4GDU0</accession>
<evidence type="ECO:0000313" key="4">
    <source>
        <dbReference type="Proteomes" id="UP000041254"/>
    </source>
</evidence>
<feature type="compositionally biased region" description="Low complexity" evidence="1">
    <location>
        <begin position="1021"/>
        <end position="1045"/>
    </location>
</feature>
<dbReference type="InterPro" id="IPR039123">
    <property type="entry name" value="PPTC7"/>
</dbReference>
<dbReference type="Pfam" id="PF00481">
    <property type="entry name" value="PP2C"/>
    <property type="match status" value="1"/>
</dbReference>
<organism evidence="3 4">
    <name type="scientific">Vitrella brassicaformis (strain CCMP3155)</name>
    <dbReference type="NCBI Taxonomy" id="1169540"/>
    <lineage>
        <taxon>Eukaryota</taxon>
        <taxon>Sar</taxon>
        <taxon>Alveolata</taxon>
        <taxon>Colpodellida</taxon>
        <taxon>Vitrellaceae</taxon>
        <taxon>Vitrella</taxon>
    </lineage>
</organism>
<dbReference type="PROSITE" id="PS51746">
    <property type="entry name" value="PPM_2"/>
    <property type="match status" value="1"/>
</dbReference>
<dbReference type="InterPro" id="IPR013783">
    <property type="entry name" value="Ig-like_fold"/>
</dbReference>
<gene>
    <name evidence="3" type="ORF">Vbra_17544</name>
</gene>
<dbReference type="VEuPathDB" id="CryptoDB:Vbra_17544"/>
<feature type="compositionally biased region" description="Low complexity" evidence="1">
    <location>
        <begin position="250"/>
        <end position="274"/>
    </location>
</feature>
<dbReference type="EMBL" id="CDMY01000635">
    <property type="protein sequence ID" value="CEM27588.1"/>
    <property type="molecule type" value="Genomic_DNA"/>
</dbReference>
<proteinExistence type="predicted"/>
<dbReference type="SUPFAM" id="SSF81296">
    <property type="entry name" value="E set domains"/>
    <property type="match status" value="1"/>
</dbReference>
<feature type="region of interest" description="Disordered" evidence="1">
    <location>
        <begin position="56"/>
        <end position="360"/>
    </location>
</feature>
<dbReference type="PANTHER" id="PTHR12320:SF1">
    <property type="entry name" value="PROTEIN PHOSPHATASE PTC7 HOMOLOG"/>
    <property type="match status" value="1"/>
</dbReference>
<feature type="compositionally biased region" description="Low complexity" evidence="1">
    <location>
        <begin position="108"/>
        <end position="129"/>
    </location>
</feature>
<dbReference type="STRING" id="1169540.A0A0G4GDU0"/>
<name>A0A0G4GDU0_VITBC</name>
<evidence type="ECO:0000313" key="3">
    <source>
        <dbReference type="EMBL" id="CEM27588.1"/>
    </source>
</evidence>
<feature type="region of interest" description="Disordered" evidence="1">
    <location>
        <begin position="456"/>
        <end position="579"/>
    </location>
</feature>
<feature type="compositionally biased region" description="Pro residues" evidence="1">
    <location>
        <begin position="238"/>
        <end position="249"/>
    </location>
</feature>
<reference evidence="3 4" key="1">
    <citation type="submission" date="2014-11" db="EMBL/GenBank/DDBJ databases">
        <authorList>
            <person name="Zhu J."/>
            <person name="Qi W."/>
            <person name="Song R."/>
        </authorList>
    </citation>
    <scope>NUCLEOTIDE SEQUENCE [LARGE SCALE GENOMIC DNA]</scope>
</reference>
<evidence type="ECO:0000259" key="2">
    <source>
        <dbReference type="PROSITE" id="PS51746"/>
    </source>
</evidence>
<dbReference type="GO" id="GO:0004722">
    <property type="term" value="F:protein serine/threonine phosphatase activity"/>
    <property type="evidence" value="ECO:0007669"/>
    <property type="project" value="TreeGrafter"/>
</dbReference>
<feature type="region of interest" description="Disordered" evidence="1">
    <location>
        <begin position="1012"/>
        <end position="1045"/>
    </location>
</feature>
<dbReference type="Gene3D" id="2.60.40.10">
    <property type="entry name" value="Immunoglobulins"/>
    <property type="match status" value="1"/>
</dbReference>
<feature type="compositionally biased region" description="Pro residues" evidence="1">
    <location>
        <begin position="483"/>
        <end position="492"/>
    </location>
</feature>
<sequence length="1054" mass="111655">MAPVRLAEDLPADLPHWGEAKAMATLNKFLTDLQGFDNPFQDQARLCHKYVRRMGDQGKAVKSARRSRAPSPARNSRVRALLGKSSASSPSSSSKQSRPPRERHHRGSLPPSHPSHLASPHPRPSTGHPHSSRLRSRPSSIDTSRTRAGIGPIPTTPPVYPVRPAGAAPVHPSGAMSVGSLTPSMSPAHSPKGSKASKQRPLVKNPTTSATTSTNTSTSTSTSSSATRPVRQTSDKGPPLPSPSPPATPAPVAGSTSTSTVTSTSRSRGGITRPAYLTSPRGQNAMAGNAPPPSSEDKAARAVGGPRSGGHARTDGGGGAGRGHEEKKSGQQQQQQQPPPPPPQQQGKNGGNGNKWVRPLPESNRCDIVLKWVQPANEVEVAGSFTQPPWKRFLKLSKCPRTGVFWLALREVLPELAAGMYHFKYIVDGEWRVDEAMPQQTDSAHNCNNVLAVHPSLTRKSRRNLDSALPPVNNGSSNTSGVPPHPPPPPPGRVCRTQSPSPIARGPTLSLINPPPPMGMRSPPPVTPLPSPIPSPAPAPAPNGGEGNGGGASGDRKGTGGLCPRRHHDNGAGVGMDRPKIDILPEDSAFKGCKAAAQHIPEGLPHPHSHSKGPLGVSVMAEPVTVRPLQWMLPHDDDLGTPQGGSLLQVPGEGGLHRASSEIGISLNADSDSLRRVASMSLNVAGWPMEVMENLHQPELYLDLKLPAVRATTGLGLMGGGYMIPHPEKASTGGADAYFISGDGIGVADGVGEWDSFGLNPRLFAEQLMRSCEHYTRIITFPTAAPSQRAMNILTAAYDDTTAFGSSTALVACLDEQGQRLGIANLGDSTCLILRRQQPYAMSLVLRTREQQHSFNCPFQLSRLPQPEHFPDLLKDGKITLVRVLKQSSLLPQDTPSMANGYTATLHEGDLIILGTDGVFDNLFDHEVCNLANLTMSPFEAALLKNPSLVTSAESVARAIAHAAFHRSKDLKAKSPFAKNARQSGTHYQGGKMDDITVVACWVVSDTNEVARPQSATSRKSVSTCASSSDASLSPPQAETLPPATPLTLTECAY</sequence>
<dbReference type="Pfam" id="PF16561">
    <property type="entry name" value="AMPK1_CBM"/>
    <property type="match status" value="1"/>
</dbReference>
<dbReference type="InParanoid" id="A0A0G4GDU0"/>
<dbReference type="InterPro" id="IPR014756">
    <property type="entry name" value="Ig_E-set"/>
</dbReference>
<keyword evidence="4" id="KW-1185">Reference proteome</keyword>
<dbReference type="Proteomes" id="UP000041254">
    <property type="component" value="Unassembled WGS sequence"/>
</dbReference>
<protein>
    <recommendedName>
        <fullName evidence="2">PPM-type phosphatase domain-containing protein</fullName>
    </recommendedName>
</protein>
<dbReference type="OrthoDB" id="60843at2759"/>
<dbReference type="AlphaFoldDB" id="A0A0G4GDU0"/>
<feature type="domain" description="PPM-type phosphatase" evidence="2">
    <location>
        <begin position="721"/>
        <end position="1003"/>
    </location>
</feature>
<dbReference type="InterPro" id="IPR036457">
    <property type="entry name" value="PPM-type-like_dom_sf"/>
</dbReference>
<feature type="compositionally biased region" description="Low complexity" evidence="1">
    <location>
        <begin position="69"/>
        <end position="97"/>
    </location>
</feature>
<dbReference type="PANTHER" id="PTHR12320">
    <property type="entry name" value="PROTEIN PHOSPHATASE 2C"/>
    <property type="match status" value="1"/>
</dbReference>
<dbReference type="CDD" id="cd02859">
    <property type="entry name" value="E_set_AMPKbeta_like_N"/>
    <property type="match status" value="1"/>
</dbReference>